<reference evidence="3 4" key="1">
    <citation type="journal article" date="2014" name="Int. J. Syst. Evol. Microbiol.">
        <title>Sneathiella chungangensis sp. nov., isolated from a marine sand, and emended description of the genus Sneathiella.</title>
        <authorList>
            <person name="Siamphan C."/>
            <person name="Kim H."/>
            <person name="Lee J.S."/>
            <person name="Kim W."/>
        </authorList>
    </citation>
    <scope>NUCLEOTIDE SEQUENCE [LARGE SCALE GENOMIC DNA]</scope>
    <source>
        <strain evidence="3 4">KCTC 32476</strain>
    </source>
</reference>
<dbReference type="AlphaFoldDB" id="A0A845MEZ4"/>
<feature type="domain" description="PaaD zinc beta ribbon" evidence="2">
    <location>
        <begin position="114"/>
        <end position="160"/>
    </location>
</feature>
<dbReference type="InterPro" id="IPR011883">
    <property type="entry name" value="PaaD-like"/>
</dbReference>
<protein>
    <submittedName>
        <fullName evidence="3">Phenylacetate-CoA oxygenase subunit PaaJ</fullName>
    </submittedName>
</protein>
<evidence type="ECO:0000259" key="1">
    <source>
        <dbReference type="Pfam" id="PF01883"/>
    </source>
</evidence>
<dbReference type="Pfam" id="PF01883">
    <property type="entry name" value="FeS_assembly_P"/>
    <property type="match status" value="1"/>
</dbReference>
<evidence type="ECO:0000259" key="2">
    <source>
        <dbReference type="Pfam" id="PF23451"/>
    </source>
</evidence>
<dbReference type="Pfam" id="PF23451">
    <property type="entry name" value="Zn_ribbon_PaaD"/>
    <property type="match status" value="1"/>
</dbReference>
<dbReference type="InterPro" id="IPR002744">
    <property type="entry name" value="MIP18-like"/>
</dbReference>
<dbReference type="InterPro" id="IPR034904">
    <property type="entry name" value="FSCA_dom_sf"/>
</dbReference>
<sequence length="162" mass="17715">MVSLAAKDDIASILALVKDPEIPVLSVADLGIIRRIETGEDGHLTVVITPTYSGCPATEVIEADIANMLKLHGITDFTIRTEISPAWTTDWITTEGRRKLEEYGIAPPASKGKAALLGHEEVICPQCKSRNTELVSEFGSTACKAQYKCRDCLEPFDYFKCV</sequence>
<proteinExistence type="predicted"/>
<gene>
    <name evidence="3" type="primary">paaJ</name>
    <name evidence="3" type="ORF">GQF03_08850</name>
</gene>
<accession>A0A845MEZ4</accession>
<organism evidence="3 4">
    <name type="scientific">Sneathiella chungangensis</name>
    <dbReference type="NCBI Taxonomy" id="1418234"/>
    <lineage>
        <taxon>Bacteria</taxon>
        <taxon>Pseudomonadati</taxon>
        <taxon>Pseudomonadota</taxon>
        <taxon>Alphaproteobacteria</taxon>
        <taxon>Sneathiellales</taxon>
        <taxon>Sneathiellaceae</taxon>
        <taxon>Sneathiella</taxon>
    </lineage>
</organism>
<name>A0A845MEZ4_9PROT</name>
<evidence type="ECO:0000313" key="4">
    <source>
        <dbReference type="Proteomes" id="UP000445696"/>
    </source>
</evidence>
<dbReference type="InterPro" id="IPR052339">
    <property type="entry name" value="Fe-S_Maturation_MIP18"/>
</dbReference>
<keyword evidence="4" id="KW-1185">Reference proteome</keyword>
<dbReference type="NCBIfam" id="TIGR02159">
    <property type="entry name" value="PA_CoA_Oxy4"/>
    <property type="match status" value="1"/>
</dbReference>
<dbReference type="Proteomes" id="UP000445696">
    <property type="component" value="Unassembled WGS sequence"/>
</dbReference>
<dbReference type="InterPro" id="IPR056572">
    <property type="entry name" value="Zn_ribbon_PaaD"/>
</dbReference>
<dbReference type="Gene3D" id="3.30.300.130">
    <property type="entry name" value="Fe-S cluster assembly (FSCA)"/>
    <property type="match status" value="1"/>
</dbReference>
<dbReference type="RefSeq" id="WP_161338877.1">
    <property type="nucleotide sequence ID" value="NZ_JBHSDG010000005.1"/>
</dbReference>
<evidence type="ECO:0000313" key="3">
    <source>
        <dbReference type="EMBL" id="MZR22439.1"/>
    </source>
</evidence>
<dbReference type="OrthoDB" id="3684942at2"/>
<dbReference type="PANTHER" id="PTHR42831:SF3">
    <property type="entry name" value="1,2-PHENYLACETYL-COA EPOXIDASE, SUBUNIT D-RELATED"/>
    <property type="match status" value="1"/>
</dbReference>
<feature type="domain" description="MIP18 family-like" evidence="1">
    <location>
        <begin position="7"/>
        <end position="70"/>
    </location>
</feature>
<dbReference type="PANTHER" id="PTHR42831">
    <property type="entry name" value="FE-S PROTEIN MATURATION AUXILIARY FACTOR YITW"/>
    <property type="match status" value="1"/>
</dbReference>
<dbReference type="SUPFAM" id="SSF117916">
    <property type="entry name" value="Fe-S cluster assembly (FSCA) domain-like"/>
    <property type="match status" value="1"/>
</dbReference>
<dbReference type="EMBL" id="WTVA01000003">
    <property type="protein sequence ID" value="MZR22439.1"/>
    <property type="molecule type" value="Genomic_DNA"/>
</dbReference>
<comment type="caution">
    <text evidence="3">The sequence shown here is derived from an EMBL/GenBank/DDBJ whole genome shotgun (WGS) entry which is preliminary data.</text>
</comment>